<reference evidence="1" key="1">
    <citation type="submission" date="2023-01" db="EMBL/GenBank/DDBJ databases">
        <title>Comparative Genomic Analysis of the Clinically-Derived Winkia Strain NY0527 Provides Evidence into the Taxonomic Reassignment of Winkia neuii and Characterizes Their Virulence Traits.</title>
        <authorList>
            <person name="Cai X."/>
            <person name="Peng Y."/>
            <person name="Li M."/>
            <person name="Qiu Y."/>
            <person name="Wang Y."/>
            <person name="Xu L."/>
            <person name="Hou Q."/>
        </authorList>
    </citation>
    <scope>NUCLEOTIDE SEQUENCE</scope>
    <source>
        <strain evidence="1">NY0527</strain>
    </source>
</reference>
<dbReference type="EMBL" id="CP116394">
    <property type="protein sequence ID" value="WCE45465.1"/>
    <property type="molecule type" value="Genomic_DNA"/>
</dbReference>
<organism evidence="1 2">
    <name type="scientific">Winkia neuii subsp. anitrata</name>
    <dbReference type="NCBI Taxonomy" id="29318"/>
    <lineage>
        <taxon>Bacteria</taxon>
        <taxon>Bacillati</taxon>
        <taxon>Actinomycetota</taxon>
        <taxon>Actinomycetes</taxon>
        <taxon>Actinomycetales</taxon>
        <taxon>Actinomycetaceae</taxon>
        <taxon>Winkia</taxon>
    </lineage>
</organism>
<evidence type="ECO:0000313" key="1">
    <source>
        <dbReference type="EMBL" id="WCE45465.1"/>
    </source>
</evidence>
<name>A0AB38XM79_9ACTO</name>
<protein>
    <submittedName>
        <fullName evidence="1">DUF2505 domain-containing protein</fullName>
    </submittedName>
</protein>
<sequence>MPRRFSEDPLKFELTITYPAPFAKTEEMLSNENFYRTRAKTIGVALEDIDLTCRSGRIQASSTVSVASGEAPAKIRRFIPDKLQVTVVEAWGPTSSGSRPGSLSVAVSGVPVMVSATSTLTEQSGQTKRVVEGEISVKIPFVGKMIEQKVSEQLGRAQAYEEKAAATYLAQ</sequence>
<gene>
    <name evidence="1" type="ORF">PIG85_07340</name>
</gene>
<dbReference type="KEGG" id="wne:PIG85_07340"/>
<dbReference type="InterPro" id="IPR019639">
    <property type="entry name" value="DUF2505"/>
</dbReference>
<dbReference type="Pfam" id="PF10698">
    <property type="entry name" value="DUF2505"/>
    <property type="match status" value="1"/>
</dbReference>
<proteinExistence type="predicted"/>
<accession>A0AB38XM79</accession>
<dbReference type="Proteomes" id="UP001211044">
    <property type="component" value="Chromosome"/>
</dbReference>
<dbReference type="RefSeq" id="WP_004807681.1">
    <property type="nucleotide sequence ID" value="NZ_CP116394.1"/>
</dbReference>
<evidence type="ECO:0000313" key="2">
    <source>
        <dbReference type="Proteomes" id="UP001211044"/>
    </source>
</evidence>
<dbReference type="AlphaFoldDB" id="A0AB38XM79"/>